<dbReference type="EMBL" id="JAFELM010000020">
    <property type="protein sequence ID" value="MBM6617226.1"/>
    <property type="molecule type" value="Genomic_DNA"/>
</dbReference>
<dbReference type="RefSeq" id="WP_204202609.1">
    <property type="nucleotide sequence ID" value="NZ_JAFELM010000020.1"/>
</dbReference>
<reference evidence="1 2" key="1">
    <citation type="submission" date="2021-02" db="EMBL/GenBank/DDBJ databases">
        <title>Bacillus sp. RD4P76, an endophyte from a halophyte.</title>
        <authorList>
            <person name="Sun J.-Q."/>
        </authorList>
    </citation>
    <scope>NUCLEOTIDE SEQUENCE [LARGE SCALE GENOMIC DNA]</scope>
    <source>
        <strain evidence="1 2">RD4P76</strain>
    </source>
</reference>
<organism evidence="1 2">
    <name type="scientific">Bacillus suaedaesalsae</name>
    <dbReference type="NCBI Taxonomy" id="2810349"/>
    <lineage>
        <taxon>Bacteria</taxon>
        <taxon>Bacillati</taxon>
        <taxon>Bacillota</taxon>
        <taxon>Bacilli</taxon>
        <taxon>Bacillales</taxon>
        <taxon>Bacillaceae</taxon>
        <taxon>Bacillus</taxon>
    </lineage>
</organism>
<evidence type="ECO:0000313" key="2">
    <source>
        <dbReference type="Proteomes" id="UP001518925"/>
    </source>
</evidence>
<accession>A0ABS2DFH5</accession>
<keyword evidence="2" id="KW-1185">Reference proteome</keyword>
<evidence type="ECO:0000313" key="1">
    <source>
        <dbReference type="EMBL" id="MBM6617226.1"/>
    </source>
</evidence>
<dbReference type="InterPro" id="IPR037883">
    <property type="entry name" value="Knr4/Smi1-like_sf"/>
</dbReference>
<sequence>MNNESIFIENKLKQLGTTSKYGNTSLREIEEIEVTLGINLPNEYKEFLSRFGTLNFNDIEVAFYSVTNSDKEPFKIVNFYGVNGDNFDLKMIINSYTDRIPEDLIPIAECTTLISF</sequence>
<protein>
    <submittedName>
        <fullName evidence="1">SMI1/KNR4 family protein</fullName>
    </submittedName>
</protein>
<dbReference type="Proteomes" id="UP001518925">
    <property type="component" value="Unassembled WGS sequence"/>
</dbReference>
<dbReference type="SUPFAM" id="SSF160631">
    <property type="entry name" value="SMI1/KNR4-like"/>
    <property type="match status" value="1"/>
</dbReference>
<name>A0ABS2DFH5_9BACI</name>
<dbReference type="Gene3D" id="3.40.1580.10">
    <property type="entry name" value="SMI1/KNR4-like"/>
    <property type="match status" value="1"/>
</dbReference>
<gene>
    <name evidence="1" type="ORF">JR050_05995</name>
</gene>
<proteinExistence type="predicted"/>
<comment type="caution">
    <text evidence="1">The sequence shown here is derived from an EMBL/GenBank/DDBJ whole genome shotgun (WGS) entry which is preliminary data.</text>
</comment>
<dbReference type="Pfam" id="PF14568">
    <property type="entry name" value="SUKH_6"/>
    <property type="match status" value="1"/>
</dbReference>